<feature type="transmembrane region" description="Helical" evidence="1">
    <location>
        <begin position="12"/>
        <end position="32"/>
    </location>
</feature>
<dbReference type="EMBL" id="FOGW01000011">
    <property type="protein sequence ID" value="SER82156.1"/>
    <property type="molecule type" value="Genomic_DNA"/>
</dbReference>
<reference evidence="3" key="1">
    <citation type="submission" date="2016-10" db="EMBL/GenBank/DDBJ databases">
        <authorList>
            <person name="Varghese N."/>
            <person name="Submissions S."/>
        </authorList>
    </citation>
    <scope>NUCLEOTIDE SEQUENCE [LARGE SCALE GENOMIC DNA]</scope>
    <source>
        <strain evidence="3">S1b</strain>
    </source>
</reference>
<accession>A0A1H9SAU0</accession>
<evidence type="ECO:0000313" key="3">
    <source>
        <dbReference type="Proteomes" id="UP000182471"/>
    </source>
</evidence>
<protein>
    <submittedName>
        <fullName evidence="2">Uncharacterized protein</fullName>
    </submittedName>
</protein>
<keyword evidence="1" id="KW-0472">Membrane</keyword>
<name>A0A1H9SAU0_9FIRM</name>
<dbReference type="RefSeq" id="WP_155890535.1">
    <property type="nucleotide sequence ID" value="NZ_FOGW01000011.1"/>
</dbReference>
<gene>
    <name evidence="2" type="ORF">SAMN02910429_01175</name>
</gene>
<proteinExistence type="predicted"/>
<evidence type="ECO:0000313" key="2">
    <source>
        <dbReference type="EMBL" id="SER82156.1"/>
    </source>
</evidence>
<evidence type="ECO:0000256" key="1">
    <source>
        <dbReference type="SAM" id="Phobius"/>
    </source>
</evidence>
<sequence>MKKNTPKRKNFVINSVKAFVSIALLLVIVAYAPNLTNSNSHSVKANISYCQNK</sequence>
<keyword evidence="1" id="KW-0812">Transmembrane</keyword>
<dbReference type="AlphaFoldDB" id="A0A1H9SAU0"/>
<organism evidence="2 3">
    <name type="scientific">Lachnobacterium bovis</name>
    <dbReference type="NCBI Taxonomy" id="140626"/>
    <lineage>
        <taxon>Bacteria</taxon>
        <taxon>Bacillati</taxon>
        <taxon>Bacillota</taxon>
        <taxon>Clostridia</taxon>
        <taxon>Lachnospirales</taxon>
        <taxon>Lachnospiraceae</taxon>
        <taxon>Lachnobacterium</taxon>
    </lineage>
</organism>
<keyword evidence="1" id="KW-1133">Transmembrane helix</keyword>
<dbReference type="Proteomes" id="UP000182471">
    <property type="component" value="Unassembled WGS sequence"/>
</dbReference>
<keyword evidence="3" id="KW-1185">Reference proteome</keyword>